<dbReference type="InParanoid" id="A0A0H2SCV2"/>
<feature type="compositionally biased region" description="Polar residues" evidence="1">
    <location>
        <begin position="359"/>
        <end position="391"/>
    </location>
</feature>
<feature type="compositionally biased region" description="Basic residues" evidence="1">
    <location>
        <begin position="14"/>
        <end position="24"/>
    </location>
</feature>
<evidence type="ECO:0000256" key="1">
    <source>
        <dbReference type="SAM" id="MobiDB-lite"/>
    </source>
</evidence>
<feature type="region of interest" description="Disordered" evidence="1">
    <location>
        <begin position="42"/>
        <end position="178"/>
    </location>
</feature>
<accession>A0A0H2SCV2</accession>
<evidence type="ECO:0000313" key="2">
    <source>
        <dbReference type="EMBL" id="KLO19573.1"/>
    </source>
</evidence>
<feature type="compositionally biased region" description="Pro residues" evidence="1">
    <location>
        <begin position="43"/>
        <end position="52"/>
    </location>
</feature>
<name>A0A0H2SCV2_9AGAM</name>
<evidence type="ECO:0000313" key="3">
    <source>
        <dbReference type="Proteomes" id="UP000053477"/>
    </source>
</evidence>
<dbReference type="AlphaFoldDB" id="A0A0H2SCV2"/>
<feature type="region of interest" description="Disordered" evidence="1">
    <location>
        <begin position="1"/>
        <end position="29"/>
    </location>
</feature>
<dbReference type="OrthoDB" id="3238644at2759"/>
<keyword evidence="3" id="KW-1185">Reference proteome</keyword>
<feature type="compositionally biased region" description="Low complexity" evidence="1">
    <location>
        <begin position="100"/>
        <end position="134"/>
    </location>
</feature>
<reference evidence="2 3" key="1">
    <citation type="submission" date="2015-04" db="EMBL/GenBank/DDBJ databases">
        <title>Complete genome sequence of Schizopora paradoxa KUC8140, a cosmopolitan wood degrader in East Asia.</title>
        <authorList>
            <consortium name="DOE Joint Genome Institute"/>
            <person name="Min B."/>
            <person name="Park H."/>
            <person name="Jang Y."/>
            <person name="Kim J.-J."/>
            <person name="Kim K.H."/>
            <person name="Pangilinan J."/>
            <person name="Lipzen A."/>
            <person name="Riley R."/>
            <person name="Grigoriev I.V."/>
            <person name="Spatafora J.W."/>
            <person name="Choi I.-G."/>
        </authorList>
    </citation>
    <scope>NUCLEOTIDE SEQUENCE [LARGE SCALE GENOMIC DNA]</scope>
    <source>
        <strain evidence="2 3">KUC8140</strain>
    </source>
</reference>
<dbReference type="EMBL" id="KQ085886">
    <property type="protein sequence ID" value="KLO19573.1"/>
    <property type="molecule type" value="Genomic_DNA"/>
</dbReference>
<organism evidence="2 3">
    <name type="scientific">Schizopora paradoxa</name>
    <dbReference type="NCBI Taxonomy" id="27342"/>
    <lineage>
        <taxon>Eukaryota</taxon>
        <taxon>Fungi</taxon>
        <taxon>Dikarya</taxon>
        <taxon>Basidiomycota</taxon>
        <taxon>Agaricomycotina</taxon>
        <taxon>Agaricomycetes</taxon>
        <taxon>Hymenochaetales</taxon>
        <taxon>Schizoporaceae</taxon>
        <taxon>Schizopora</taxon>
    </lineage>
</organism>
<feature type="compositionally biased region" description="Polar residues" evidence="1">
    <location>
        <begin position="341"/>
        <end position="350"/>
    </location>
</feature>
<feature type="region of interest" description="Disordered" evidence="1">
    <location>
        <begin position="326"/>
        <end position="395"/>
    </location>
</feature>
<protein>
    <submittedName>
        <fullName evidence="2">Uncharacterized protein</fullName>
    </submittedName>
</protein>
<sequence>MSALPALPVDGARHRPAHSRRRSRLSTQDLIKSLEIIGTLLAPLPPDLPMSPPVSRTSSPAPSHLDASTSKRKLDDSTFAADVPAADGSKRPKSHKHHASSSSALTPAASSSSSSASTPAGTSTSHYSSHTASTLDGTAASAASHGPQTRPGVAAQPLDGPAPLPTPYMPVRRPRRGKASLQEFDRMHDEYHTRGRAFKYSGDARFWSTYPSSHKHFKPLVHPPPPGSPYHTYGGLMSRLELVDALLHFVYSLWVQDFARNRCAATNWTSIFQFLDWTKDKWMQESTIGVREKMFVGLLHMIEAFIYQRRVRYAVMNHVGPDVVKLSNSLPNPKELEKTRQATASGQQRTPGMLPSPAGTASTNGTPNNQDTGTPNPTNVESEIPSSSQLPAPNLPPAVSLPLTASVPQPLIWDIRDVVESQNRAAVAMHVAHQHLTLSAVREHFPRTFGRMVYSTLTAQDEHEPDMEDDDGELFWPGQCVTGDGLGWLCNMGRAMVKEFGNEFGYKGMDGIIPKPDDERRAVPRS</sequence>
<proteinExistence type="predicted"/>
<dbReference type="Proteomes" id="UP000053477">
    <property type="component" value="Unassembled WGS sequence"/>
</dbReference>
<gene>
    <name evidence="2" type="ORF">SCHPADRAFT_885449</name>
</gene>